<accession>A0ABV2CK22</accession>
<feature type="region of interest" description="Disordered" evidence="1">
    <location>
        <begin position="18"/>
        <end position="58"/>
    </location>
</feature>
<evidence type="ECO:0000256" key="1">
    <source>
        <dbReference type="SAM" id="MobiDB-lite"/>
    </source>
</evidence>
<gene>
    <name evidence="2" type="ORF">ABVT11_00340</name>
</gene>
<feature type="compositionally biased region" description="Polar residues" evidence="1">
    <location>
        <begin position="35"/>
        <end position="54"/>
    </location>
</feature>
<dbReference type="PANTHER" id="PTHR37166:SF1">
    <property type="entry name" value="PROTEIN FLAG"/>
    <property type="match status" value="1"/>
</dbReference>
<protein>
    <submittedName>
        <fullName evidence="2">Flagellar protein FlaG</fullName>
    </submittedName>
</protein>
<comment type="caution">
    <text evidence="2">The sequence shown here is derived from an EMBL/GenBank/DDBJ whole genome shotgun (WGS) entry which is preliminary data.</text>
</comment>
<dbReference type="RefSeq" id="WP_345926204.1">
    <property type="nucleotide sequence ID" value="NZ_JBDIVF010000003.1"/>
</dbReference>
<name>A0ABV2CK22_9RHOO</name>
<organism evidence="2 3">
    <name type="scientific">Uliginosibacterium paludis</name>
    <dbReference type="NCBI Taxonomy" id="1615952"/>
    <lineage>
        <taxon>Bacteria</taxon>
        <taxon>Pseudomonadati</taxon>
        <taxon>Pseudomonadota</taxon>
        <taxon>Betaproteobacteria</taxon>
        <taxon>Rhodocyclales</taxon>
        <taxon>Zoogloeaceae</taxon>
        <taxon>Uliginosibacterium</taxon>
    </lineage>
</organism>
<dbReference type="EMBL" id="JBEWLZ010000001">
    <property type="protein sequence ID" value="MET1488255.1"/>
    <property type="molecule type" value="Genomic_DNA"/>
</dbReference>
<keyword evidence="2" id="KW-0282">Flagellum</keyword>
<dbReference type="Proteomes" id="UP001548590">
    <property type="component" value="Unassembled WGS sequence"/>
</dbReference>
<sequence length="130" mass="13373">MAITSISGLIPAAYPATTAATGQTGRVAPAKPLPATSQASATESPAESTLQPSGLPSKEQIDQAMAQVKGALPAVAQNLQFSLDEDTGRTVVKVVDSGTNEVIRQIPSEELLAISKALDMFSGLLLKQKA</sequence>
<evidence type="ECO:0000313" key="2">
    <source>
        <dbReference type="EMBL" id="MET1488255.1"/>
    </source>
</evidence>
<dbReference type="SUPFAM" id="SSF160214">
    <property type="entry name" value="FlaG-like"/>
    <property type="match status" value="1"/>
</dbReference>
<evidence type="ECO:0000313" key="3">
    <source>
        <dbReference type="Proteomes" id="UP001548590"/>
    </source>
</evidence>
<dbReference type="Pfam" id="PF03646">
    <property type="entry name" value="FlaG"/>
    <property type="match status" value="1"/>
</dbReference>
<dbReference type="InterPro" id="IPR005186">
    <property type="entry name" value="FlaG"/>
</dbReference>
<dbReference type="Gene3D" id="3.30.160.170">
    <property type="entry name" value="FlaG-like"/>
    <property type="match status" value="1"/>
</dbReference>
<reference evidence="2 3" key="1">
    <citation type="submission" date="2024-07" db="EMBL/GenBank/DDBJ databases">
        <title>Uliginosibacterium paludis KCTC:42655.</title>
        <authorList>
            <person name="Kim M.K."/>
        </authorList>
    </citation>
    <scope>NUCLEOTIDE SEQUENCE [LARGE SCALE GENOMIC DNA]</scope>
    <source>
        <strain evidence="2 3">KCTC 42655</strain>
    </source>
</reference>
<dbReference type="InterPro" id="IPR035924">
    <property type="entry name" value="FlaG-like_sf"/>
</dbReference>
<proteinExistence type="predicted"/>
<keyword evidence="3" id="KW-1185">Reference proteome</keyword>
<dbReference type="PANTHER" id="PTHR37166">
    <property type="entry name" value="PROTEIN FLAG"/>
    <property type="match status" value="1"/>
</dbReference>
<keyword evidence="2" id="KW-0969">Cilium</keyword>
<keyword evidence="2" id="KW-0966">Cell projection</keyword>